<dbReference type="GeneID" id="67017532"/>
<feature type="region of interest" description="Disordered" evidence="1">
    <location>
        <begin position="357"/>
        <end position="390"/>
    </location>
</feature>
<dbReference type="RefSeq" id="XP_043169276.1">
    <property type="nucleotide sequence ID" value="XM_043313341.1"/>
</dbReference>
<accession>A0A8J2I2I2</accession>
<keyword evidence="3" id="KW-1185">Reference proteome</keyword>
<reference evidence="2" key="1">
    <citation type="submission" date="2021-05" db="EMBL/GenBank/DDBJ databases">
        <authorList>
            <person name="Stam R."/>
        </authorList>
    </citation>
    <scope>NUCLEOTIDE SEQUENCE</scope>
    <source>
        <strain evidence="2">CS162</strain>
    </source>
</reference>
<gene>
    <name evidence="2" type="ORF">ALTATR162_LOCUS5722</name>
</gene>
<feature type="region of interest" description="Disordered" evidence="1">
    <location>
        <begin position="250"/>
        <end position="280"/>
    </location>
</feature>
<feature type="compositionally biased region" description="Acidic residues" evidence="1">
    <location>
        <begin position="371"/>
        <end position="380"/>
    </location>
</feature>
<dbReference type="AlphaFoldDB" id="A0A8J2I2I2"/>
<protein>
    <submittedName>
        <fullName evidence="2">Uncharacterized protein</fullName>
    </submittedName>
</protein>
<evidence type="ECO:0000313" key="2">
    <source>
        <dbReference type="EMBL" id="CAG5160036.1"/>
    </source>
</evidence>
<comment type="caution">
    <text evidence="2">The sequence shown here is derived from an EMBL/GenBank/DDBJ whole genome shotgun (WGS) entry which is preliminary data.</text>
</comment>
<evidence type="ECO:0000313" key="3">
    <source>
        <dbReference type="Proteomes" id="UP000676310"/>
    </source>
</evidence>
<evidence type="ECO:0000256" key="1">
    <source>
        <dbReference type="SAM" id="MobiDB-lite"/>
    </source>
</evidence>
<dbReference type="OrthoDB" id="3690858at2759"/>
<name>A0A8J2I2I2_9PLEO</name>
<dbReference type="EMBL" id="CAJRGZ010000019">
    <property type="protein sequence ID" value="CAG5160036.1"/>
    <property type="molecule type" value="Genomic_DNA"/>
</dbReference>
<proteinExistence type="predicted"/>
<feature type="compositionally biased region" description="Basic and acidic residues" evidence="1">
    <location>
        <begin position="312"/>
        <end position="330"/>
    </location>
</feature>
<feature type="region of interest" description="Disordered" evidence="1">
    <location>
        <begin position="307"/>
        <end position="330"/>
    </location>
</feature>
<sequence length="473" mass="55664">MFFGRIFSTDPSNSIVSANHPVSIFTLMLFDDEDLIDAFHLLLGEIQYREHYLMLVSGTAGLMKTAQNIMELVFRDHGGWAFLRLGQDQQYFLQQMQQQNLLNLPQQNFAISQKPQQSIEYRQQIATPMMGQAPSQDIIERQQGAPITNQQQASSNPDKHRFFFERFNKDNEHNEKMKNRYADELALKARSELEAEEKKAVEIEKENACKLKEAEERLKKTRIENERKEGMLMRTDEAVSRAEELKRQVREMTEKAEQEKRDSEGRIEERRREAAAKRDRYKQRLFDDSRNRLDEWDGNSYAYENSQTQRGFNDRTMGRGHGERVGRDTRGNNWYVDEDKKREENYRQRMLLDNVIAHEPSPAPPEYIVPESDDDSSDSDEEKRQDPYKLIGLPDRERTPLKDIEINQRILNGIHQKSIEAAVSEVARRHAEKHLIEIKWAADILLDEMNKRAFDEDSAIYPHEQQIWKKKSK</sequence>
<dbReference type="Proteomes" id="UP000676310">
    <property type="component" value="Unassembled WGS sequence"/>
</dbReference>
<organism evidence="2 3">
    <name type="scientific">Alternaria atra</name>
    <dbReference type="NCBI Taxonomy" id="119953"/>
    <lineage>
        <taxon>Eukaryota</taxon>
        <taxon>Fungi</taxon>
        <taxon>Dikarya</taxon>
        <taxon>Ascomycota</taxon>
        <taxon>Pezizomycotina</taxon>
        <taxon>Dothideomycetes</taxon>
        <taxon>Pleosporomycetidae</taxon>
        <taxon>Pleosporales</taxon>
        <taxon>Pleosporineae</taxon>
        <taxon>Pleosporaceae</taxon>
        <taxon>Alternaria</taxon>
        <taxon>Alternaria sect. Ulocladioides</taxon>
    </lineage>
</organism>